<name>A0A6N6JGF1_9RHOB</name>
<dbReference type="Proteomes" id="UP000436822">
    <property type="component" value="Unassembled WGS sequence"/>
</dbReference>
<dbReference type="SUPFAM" id="SSF52540">
    <property type="entry name" value="P-loop containing nucleoside triphosphate hydrolases"/>
    <property type="match status" value="1"/>
</dbReference>
<evidence type="ECO:0000313" key="2">
    <source>
        <dbReference type="EMBL" id="GFE64900.1"/>
    </source>
</evidence>
<evidence type="ECO:0000313" key="3">
    <source>
        <dbReference type="Proteomes" id="UP000436822"/>
    </source>
</evidence>
<reference evidence="2 3" key="1">
    <citation type="submission" date="2019-12" db="EMBL/GenBank/DDBJ databases">
        <title>Litoreibacter badius sp. nov., a novel bacteriochlorophyll a-containing bacterium in the genus Litoreibacter.</title>
        <authorList>
            <person name="Kanamuro M."/>
            <person name="Takabe Y."/>
            <person name="Mori K."/>
            <person name="Takaichi S."/>
            <person name="Hanada S."/>
        </authorList>
    </citation>
    <scope>NUCLEOTIDE SEQUENCE [LARGE SCALE GENOMIC DNA]</scope>
    <source>
        <strain evidence="2 3">K6</strain>
    </source>
</reference>
<dbReference type="GO" id="GO:0008476">
    <property type="term" value="F:protein-tyrosine sulfotransferase activity"/>
    <property type="evidence" value="ECO:0007669"/>
    <property type="project" value="InterPro"/>
</dbReference>
<protein>
    <recommendedName>
        <fullName evidence="4">Sulfotransferase family protein</fullName>
    </recommendedName>
</protein>
<dbReference type="InterPro" id="IPR026634">
    <property type="entry name" value="TPST-like"/>
</dbReference>
<dbReference type="EMBL" id="BLJE01000002">
    <property type="protein sequence ID" value="GFE64900.1"/>
    <property type="molecule type" value="Genomic_DNA"/>
</dbReference>
<dbReference type="AlphaFoldDB" id="A0A6N6JGF1"/>
<comment type="caution">
    <text evidence="2">The sequence shown here is derived from an EMBL/GenBank/DDBJ whole genome shotgun (WGS) entry which is preliminary data.</text>
</comment>
<dbReference type="InterPro" id="IPR027417">
    <property type="entry name" value="P-loop_NTPase"/>
</dbReference>
<sequence>MSYVPVRGVDPARAQTFAQFVGFPRSGHSLIGALIDAHPRAIVAHELDAMGLFRGGLSYAQIARLIARNARAFADNGKWWNGYSYAVDGVSSSDQSPQVIGDKKGDWAARWSAATPGLLDRVLKSSAPHPRWLLVTRAPEDNIATMTLRRGGAYDRIRIKAASDGVSAGPAVDAAQADGTLPTGASDAMIADYRSLCDAIADMKTRIPPENWLEIGYEAFTQDPVAGLRRIADFLKLNAEDDWLNAASALVHAGRSRSRDRLSWTDAQIQDVDELTTQFDFLKRYERVGA</sequence>
<keyword evidence="1" id="KW-0808">Transferase</keyword>
<proteinExistence type="predicted"/>
<accession>A0A6N6JGF1</accession>
<dbReference type="Pfam" id="PF13469">
    <property type="entry name" value="Sulfotransfer_3"/>
    <property type="match status" value="1"/>
</dbReference>
<gene>
    <name evidence="2" type="ORF">KIN_19740</name>
</gene>
<evidence type="ECO:0000256" key="1">
    <source>
        <dbReference type="ARBA" id="ARBA00022679"/>
    </source>
</evidence>
<dbReference type="PANTHER" id="PTHR12788">
    <property type="entry name" value="PROTEIN-TYROSINE SULFOTRANSFERASE 2"/>
    <property type="match status" value="1"/>
</dbReference>
<organism evidence="2 3">
    <name type="scientific">Litoreibacter roseus</name>
    <dbReference type="NCBI Taxonomy" id="2601869"/>
    <lineage>
        <taxon>Bacteria</taxon>
        <taxon>Pseudomonadati</taxon>
        <taxon>Pseudomonadota</taxon>
        <taxon>Alphaproteobacteria</taxon>
        <taxon>Rhodobacterales</taxon>
        <taxon>Roseobacteraceae</taxon>
        <taxon>Litoreibacter</taxon>
    </lineage>
</organism>
<evidence type="ECO:0008006" key="4">
    <source>
        <dbReference type="Google" id="ProtNLM"/>
    </source>
</evidence>
<dbReference type="PANTHER" id="PTHR12788:SF8">
    <property type="entry name" value="PROTEIN-TYROSINE SULFOTRANSFERASE"/>
    <property type="match status" value="1"/>
</dbReference>
<keyword evidence="3" id="KW-1185">Reference proteome</keyword>
<dbReference type="Gene3D" id="3.40.50.300">
    <property type="entry name" value="P-loop containing nucleotide triphosphate hydrolases"/>
    <property type="match status" value="1"/>
</dbReference>